<organism evidence="1">
    <name type="scientific">Microcystis aeruginosa (strain PCC 7806)</name>
    <dbReference type="NCBI Taxonomy" id="267872"/>
    <lineage>
        <taxon>Bacteria</taxon>
        <taxon>Bacillati</taxon>
        <taxon>Cyanobacteriota</taxon>
        <taxon>Cyanophyceae</taxon>
        <taxon>Oscillatoriophycideae</taxon>
        <taxon>Chroococcales</taxon>
        <taxon>Microcystaceae</taxon>
        <taxon>Microcystis</taxon>
    </lineage>
</organism>
<protein>
    <submittedName>
        <fullName evidence="1">Uncharacterized protein</fullName>
    </submittedName>
</protein>
<dbReference type="EMBL" id="AM778958">
    <property type="protein sequence ID" value="CAO88711.1"/>
    <property type="molecule type" value="Genomic_DNA"/>
</dbReference>
<proteinExistence type="predicted"/>
<sequence>MSPLGEDSQQVTYILSQSARVFRMSETIPKLYGREEYLAKAKEYVRQVGEDAWEQLQQAQGAKLS</sequence>
<evidence type="ECO:0000313" key="1">
    <source>
        <dbReference type="EMBL" id="CAO88711.1"/>
    </source>
</evidence>
<name>A8YNZ5_MICA7</name>
<dbReference type="AlphaFoldDB" id="A8YNZ5"/>
<reference evidence="1" key="1">
    <citation type="submission" date="2007-08" db="EMBL/GenBank/DDBJ databases">
        <authorList>
            <person name="Frangeul L."/>
        </authorList>
    </citation>
    <scope>NUCLEOTIDE SEQUENCE</scope>
    <source>
        <strain evidence="1">PCC 7806</strain>
    </source>
</reference>
<accession>A8YNZ5</accession>
<gene>
    <name evidence="1" type="ORF">IPF_1583</name>
</gene>